<evidence type="ECO:0000313" key="5">
    <source>
        <dbReference type="Proteomes" id="UP000050761"/>
    </source>
</evidence>
<dbReference type="GO" id="GO:0046872">
    <property type="term" value="F:metal ion binding"/>
    <property type="evidence" value="ECO:0007669"/>
    <property type="project" value="UniProtKB-KW"/>
</dbReference>
<reference evidence="6" key="2">
    <citation type="submission" date="2019-09" db="UniProtKB">
        <authorList>
            <consortium name="WormBaseParasite"/>
        </authorList>
    </citation>
    <scope>IDENTIFICATION</scope>
</reference>
<dbReference type="OrthoDB" id="198885at2759"/>
<proteinExistence type="predicted"/>
<dbReference type="InterPro" id="IPR029056">
    <property type="entry name" value="Ribokinase-like"/>
</dbReference>
<sequence>MAAPADPGGPPAIPILCYSFCILFVVEINCYNYPVYCEDGGGGGPGFLPCSQGGDGWRGEPEDGEEPIGDDNEGKFFLDTCQHIDSSEIEIVNDTPTAKYLPVNVGGEVRFGISCIGNIIERITPELVSSHEGLISCADYVLFDGNILPQAMERIVELSAFYKKKAWFEPTDIAKMCRIFKCDGMERIHVVSPNANEFREMVKRSGLEISQNVLNSPYHVCDFVYSHPQIMYNLDLLIVTLSSHGTAVIS</sequence>
<reference evidence="4 5" key="1">
    <citation type="submission" date="2018-11" db="EMBL/GenBank/DDBJ databases">
        <authorList>
            <consortium name="Pathogen Informatics"/>
        </authorList>
    </citation>
    <scope>NUCLEOTIDE SEQUENCE [LARGE SCALE GENOMIC DNA]</scope>
</reference>
<dbReference type="Gene3D" id="3.40.1190.20">
    <property type="match status" value="1"/>
</dbReference>
<dbReference type="GO" id="GO:0004730">
    <property type="term" value="F:pseudouridylate synthase activity"/>
    <property type="evidence" value="ECO:0007669"/>
    <property type="project" value="TreeGrafter"/>
</dbReference>
<keyword evidence="2" id="KW-0732">Signal</keyword>
<accession>A0A183F837</accession>
<name>A0A183F837_HELPZ</name>
<dbReference type="AlphaFoldDB" id="A0A183F837"/>
<feature type="domain" description="Carbohydrate kinase PfkB" evidence="3">
    <location>
        <begin position="68"/>
        <end position="215"/>
    </location>
</feature>
<evidence type="ECO:0000313" key="4">
    <source>
        <dbReference type="EMBL" id="VDO24552.1"/>
    </source>
</evidence>
<accession>A0A3P7X4R3</accession>
<evidence type="ECO:0000313" key="6">
    <source>
        <dbReference type="WBParaSite" id="HPBE_0000232901-mRNA-1"/>
    </source>
</evidence>
<dbReference type="PANTHER" id="PTHR42909">
    <property type="entry name" value="ZGC:136858"/>
    <property type="match status" value="1"/>
</dbReference>
<dbReference type="GO" id="GO:0005737">
    <property type="term" value="C:cytoplasm"/>
    <property type="evidence" value="ECO:0007669"/>
    <property type="project" value="TreeGrafter"/>
</dbReference>
<evidence type="ECO:0000256" key="1">
    <source>
        <dbReference type="ARBA" id="ARBA00022723"/>
    </source>
</evidence>
<gene>
    <name evidence="4" type="ORF">HPBE_LOCUS2330</name>
</gene>
<feature type="signal peptide" evidence="2">
    <location>
        <begin position="1"/>
        <end position="37"/>
    </location>
</feature>
<dbReference type="Proteomes" id="UP000050761">
    <property type="component" value="Unassembled WGS sequence"/>
</dbReference>
<dbReference type="InterPro" id="IPR011611">
    <property type="entry name" value="PfkB_dom"/>
</dbReference>
<dbReference type="GO" id="GO:0016798">
    <property type="term" value="F:hydrolase activity, acting on glycosyl bonds"/>
    <property type="evidence" value="ECO:0007669"/>
    <property type="project" value="TreeGrafter"/>
</dbReference>
<feature type="chain" id="PRO_5044551303" evidence="2">
    <location>
        <begin position="38"/>
        <end position="250"/>
    </location>
</feature>
<keyword evidence="5" id="KW-1185">Reference proteome</keyword>
<organism evidence="5 6">
    <name type="scientific">Heligmosomoides polygyrus</name>
    <name type="common">Parasitic roundworm</name>
    <dbReference type="NCBI Taxonomy" id="6339"/>
    <lineage>
        <taxon>Eukaryota</taxon>
        <taxon>Metazoa</taxon>
        <taxon>Ecdysozoa</taxon>
        <taxon>Nematoda</taxon>
        <taxon>Chromadorea</taxon>
        <taxon>Rhabditida</taxon>
        <taxon>Rhabditina</taxon>
        <taxon>Rhabditomorpha</taxon>
        <taxon>Strongyloidea</taxon>
        <taxon>Heligmosomidae</taxon>
        <taxon>Heligmosomoides</taxon>
    </lineage>
</organism>
<dbReference type="Pfam" id="PF00294">
    <property type="entry name" value="PfkB"/>
    <property type="match status" value="1"/>
</dbReference>
<dbReference type="SUPFAM" id="SSF53613">
    <property type="entry name" value="Ribokinase-like"/>
    <property type="match status" value="1"/>
</dbReference>
<dbReference type="WBParaSite" id="HPBE_0000232901-mRNA-1">
    <property type="protein sequence ID" value="HPBE_0000232901-mRNA-1"/>
    <property type="gene ID" value="HPBE_0000232901"/>
</dbReference>
<evidence type="ECO:0000256" key="2">
    <source>
        <dbReference type="SAM" id="SignalP"/>
    </source>
</evidence>
<dbReference type="GO" id="GO:0006796">
    <property type="term" value="P:phosphate-containing compound metabolic process"/>
    <property type="evidence" value="ECO:0007669"/>
    <property type="project" value="UniProtKB-ARBA"/>
</dbReference>
<dbReference type="EMBL" id="UZAH01003397">
    <property type="protein sequence ID" value="VDO24552.1"/>
    <property type="molecule type" value="Genomic_DNA"/>
</dbReference>
<dbReference type="PANTHER" id="PTHR42909:SF1">
    <property type="entry name" value="CARBOHYDRATE KINASE PFKB DOMAIN-CONTAINING PROTEIN"/>
    <property type="match status" value="1"/>
</dbReference>
<protein>
    <submittedName>
        <fullName evidence="6">PfkB domain-containing protein</fullName>
    </submittedName>
</protein>
<evidence type="ECO:0000259" key="3">
    <source>
        <dbReference type="Pfam" id="PF00294"/>
    </source>
</evidence>
<keyword evidence="1" id="KW-0479">Metal-binding</keyword>